<comment type="pathway">
    <text evidence="1 11">Metabolic intermediate biosynthesis; chorismate biosynthesis; chorismate from D-erythrose 4-phosphate and phosphoenolpyruvate: step 5/7.</text>
</comment>
<keyword evidence="11" id="KW-0479">Metal-binding</keyword>
<dbReference type="GO" id="GO:0004765">
    <property type="term" value="F:shikimate kinase activity"/>
    <property type="evidence" value="ECO:0007669"/>
    <property type="project" value="UniProtKB-UniRule"/>
</dbReference>
<dbReference type="UniPathway" id="UPA00053">
    <property type="reaction ID" value="UER00088"/>
</dbReference>
<dbReference type="AlphaFoldDB" id="A0A1T4WYF0"/>
<feature type="binding site" evidence="11">
    <location>
        <position position="143"/>
    </location>
    <ligand>
        <name>substrate</name>
    </ligand>
</feature>
<dbReference type="GO" id="GO:0008652">
    <property type="term" value="P:amino acid biosynthetic process"/>
    <property type="evidence" value="ECO:0007669"/>
    <property type="project" value="UniProtKB-KW"/>
</dbReference>
<comment type="caution">
    <text evidence="11">Lacks conserved residue(s) required for the propagation of feature annotation.</text>
</comment>
<feature type="binding site" evidence="11">
    <location>
        <position position="27"/>
    </location>
    <ligand>
        <name>Mg(2+)</name>
        <dbReference type="ChEBI" id="CHEBI:18420"/>
    </ligand>
</feature>
<evidence type="ECO:0000256" key="4">
    <source>
        <dbReference type="ARBA" id="ARBA00022605"/>
    </source>
</evidence>
<dbReference type="Gene3D" id="3.40.50.300">
    <property type="entry name" value="P-loop containing nucleotide triphosphate hydrolases"/>
    <property type="match status" value="1"/>
</dbReference>
<evidence type="ECO:0000256" key="6">
    <source>
        <dbReference type="ARBA" id="ARBA00022741"/>
    </source>
</evidence>
<dbReference type="PRINTS" id="PR01100">
    <property type="entry name" value="SHIKIMTKNASE"/>
</dbReference>
<dbReference type="InterPro" id="IPR000623">
    <property type="entry name" value="Shikimate_kinase/TSH1"/>
</dbReference>
<dbReference type="HAMAP" id="MF_00109">
    <property type="entry name" value="Shikimate_kinase"/>
    <property type="match status" value="1"/>
</dbReference>
<feature type="binding site" evidence="11">
    <location>
        <position position="90"/>
    </location>
    <ligand>
        <name>substrate</name>
    </ligand>
</feature>
<dbReference type="STRING" id="1147123.SAMN05443428_104129"/>
<keyword evidence="6 11" id="KW-0547">Nucleotide-binding</keyword>
<evidence type="ECO:0000256" key="9">
    <source>
        <dbReference type="ARBA" id="ARBA00023141"/>
    </source>
</evidence>
<evidence type="ECO:0000256" key="7">
    <source>
        <dbReference type="ARBA" id="ARBA00022777"/>
    </source>
</evidence>
<feature type="binding site" evidence="11">
    <location>
        <position position="126"/>
    </location>
    <ligand>
        <name>ATP</name>
        <dbReference type="ChEBI" id="CHEBI:30616"/>
    </ligand>
</feature>
<feature type="binding site" evidence="11">
    <location>
        <begin position="23"/>
        <end position="28"/>
    </location>
    <ligand>
        <name>ATP</name>
        <dbReference type="ChEBI" id="CHEBI:30616"/>
    </ligand>
</feature>
<dbReference type="InterPro" id="IPR031322">
    <property type="entry name" value="Shikimate/glucono_kinase"/>
</dbReference>
<dbReference type="GO" id="GO:0000287">
    <property type="term" value="F:magnesium ion binding"/>
    <property type="evidence" value="ECO:0007669"/>
    <property type="project" value="UniProtKB-UniRule"/>
</dbReference>
<evidence type="ECO:0000256" key="11">
    <source>
        <dbReference type="HAMAP-Rule" id="MF_00109"/>
    </source>
</evidence>
<dbReference type="SUPFAM" id="SSF52540">
    <property type="entry name" value="P-loop containing nucleoside triphosphate hydrolases"/>
    <property type="match status" value="1"/>
</dbReference>
<comment type="subcellular location">
    <subcellularLocation>
        <location evidence="11">Cytoplasm</location>
    </subcellularLocation>
</comment>
<dbReference type="PROSITE" id="PS01128">
    <property type="entry name" value="SHIKIMATE_KINASE"/>
    <property type="match status" value="1"/>
</dbReference>
<keyword evidence="4 11" id="KW-0028">Amino-acid biosynthesis</keyword>
<dbReference type="GO" id="GO:0009423">
    <property type="term" value="P:chorismate biosynthetic process"/>
    <property type="evidence" value="ECO:0007669"/>
    <property type="project" value="UniProtKB-UniRule"/>
</dbReference>
<organism evidence="12 13">
    <name type="scientific">Caloramator quimbayensis</name>
    <dbReference type="NCBI Taxonomy" id="1147123"/>
    <lineage>
        <taxon>Bacteria</taxon>
        <taxon>Bacillati</taxon>
        <taxon>Bacillota</taxon>
        <taxon>Clostridia</taxon>
        <taxon>Eubacteriales</taxon>
        <taxon>Clostridiaceae</taxon>
        <taxon>Caloramator</taxon>
    </lineage>
</organism>
<keyword evidence="5 11" id="KW-0808">Transferase</keyword>
<evidence type="ECO:0000313" key="12">
    <source>
        <dbReference type="EMBL" id="SKA81888.1"/>
    </source>
</evidence>
<dbReference type="PANTHER" id="PTHR21087">
    <property type="entry name" value="SHIKIMATE KINASE"/>
    <property type="match status" value="1"/>
</dbReference>
<dbReference type="EC" id="2.7.1.71" evidence="3 11"/>
<dbReference type="GO" id="GO:0005524">
    <property type="term" value="F:ATP binding"/>
    <property type="evidence" value="ECO:0007669"/>
    <property type="project" value="UniProtKB-UniRule"/>
</dbReference>
<dbReference type="PANTHER" id="PTHR21087:SF16">
    <property type="entry name" value="SHIKIMATE KINASE 1, CHLOROPLASTIC"/>
    <property type="match status" value="1"/>
</dbReference>
<evidence type="ECO:0000256" key="1">
    <source>
        <dbReference type="ARBA" id="ARBA00004842"/>
    </source>
</evidence>
<comment type="function">
    <text evidence="11">Catalyzes the specific phosphorylation of the 3-hydroxyl group of shikimic acid using ATP as a cosubstrate.</text>
</comment>
<dbReference type="GO" id="GO:0009073">
    <property type="term" value="P:aromatic amino acid family biosynthetic process"/>
    <property type="evidence" value="ECO:0007669"/>
    <property type="project" value="UniProtKB-KW"/>
</dbReference>
<dbReference type="Pfam" id="PF01202">
    <property type="entry name" value="SKI"/>
    <property type="match status" value="1"/>
</dbReference>
<feature type="binding site" evidence="11">
    <location>
        <position position="68"/>
    </location>
    <ligand>
        <name>substrate</name>
    </ligand>
</feature>
<comment type="catalytic activity">
    <reaction evidence="10 11">
        <text>shikimate + ATP = 3-phosphoshikimate + ADP + H(+)</text>
        <dbReference type="Rhea" id="RHEA:13121"/>
        <dbReference type="ChEBI" id="CHEBI:15378"/>
        <dbReference type="ChEBI" id="CHEBI:30616"/>
        <dbReference type="ChEBI" id="CHEBI:36208"/>
        <dbReference type="ChEBI" id="CHEBI:145989"/>
        <dbReference type="ChEBI" id="CHEBI:456216"/>
        <dbReference type="EC" id="2.7.1.71"/>
    </reaction>
</comment>
<reference evidence="13" key="1">
    <citation type="submission" date="2017-02" db="EMBL/GenBank/DDBJ databases">
        <authorList>
            <person name="Varghese N."/>
            <person name="Submissions S."/>
        </authorList>
    </citation>
    <scope>NUCLEOTIDE SEQUENCE [LARGE SCALE GENOMIC DNA]</scope>
    <source>
        <strain evidence="13">USBA 833</strain>
    </source>
</reference>
<dbReference type="GO" id="GO:0005829">
    <property type="term" value="C:cytosol"/>
    <property type="evidence" value="ECO:0007669"/>
    <property type="project" value="TreeGrafter"/>
</dbReference>
<keyword evidence="11" id="KW-0963">Cytoplasm</keyword>
<comment type="subunit">
    <text evidence="11">Monomer.</text>
</comment>
<proteinExistence type="inferred from homology"/>
<feature type="binding site" evidence="11">
    <location>
        <position position="45"/>
    </location>
    <ligand>
        <name>substrate</name>
    </ligand>
</feature>
<dbReference type="InterPro" id="IPR027417">
    <property type="entry name" value="P-loop_NTPase"/>
</dbReference>
<keyword evidence="13" id="KW-1185">Reference proteome</keyword>
<evidence type="ECO:0000256" key="2">
    <source>
        <dbReference type="ARBA" id="ARBA00006997"/>
    </source>
</evidence>
<protein>
    <recommendedName>
        <fullName evidence="3 11">Shikimate kinase</fullName>
        <shortName evidence="11">SK</shortName>
        <ecNumber evidence="3 11">2.7.1.71</ecNumber>
    </recommendedName>
</protein>
<dbReference type="Proteomes" id="UP000190105">
    <property type="component" value="Unassembled WGS sequence"/>
</dbReference>
<dbReference type="InterPro" id="IPR023000">
    <property type="entry name" value="Shikimate_kinase_CS"/>
</dbReference>
<evidence type="ECO:0000256" key="10">
    <source>
        <dbReference type="ARBA" id="ARBA00048567"/>
    </source>
</evidence>
<dbReference type="EMBL" id="FUYH01000004">
    <property type="protein sequence ID" value="SKA81888.1"/>
    <property type="molecule type" value="Genomic_DNA"/>
</dbReference>
<keyword evidence="9 11" id="KW-0057">Aromatic amino acid biosynthesis</keyword>
<dbReference type="CDD" id="cd00464">
    <property type="entry name" value="SK"/>
    <property type="match status" value="1"/>
</dbReference>
<comment type="similarity">
    <text evidence="2 11">Belongs to the shikimate kinase family.</text>
</comment>
<gene>
    <name evidence="11" type="primary">aroK</name>
    <name evidence="12" type="ORF">SAMN05443428_104129</name>
</gene>
<keyword evidence="8 11" id="KW-0067">ATP-binding</keyword>
<keyword evidence="11" id="KW-0460">Magnesium</keyword>
<keyword evidence="7 11" id="KW-0418">Kinase</keyword>
<evidence type="ECO:0000256" key="5">
    <source>
        <dbReference type="ARBA" id="ARBA00022679"/>
    </source>
</evidence>
<comment type="cofactor">
    <cofactor evidence="11">
        <name>Mg(2+)</name>
        <dbReference type="ChEBI" id="CHEBI:18420"/>
    </cofactor>
    <text evidence="11">Binds 1 Mg(2+) ion per subunit.</text>
</comment>
<evidence type="ECO:0000256" key="3">
    <source>
        <dbReference type="ARBA" id="ARBA00012154"/>
    </source>
</evidence>
<accession>A0A1T4WYF0</accession>
<evidence type="ECO:0000313" key="13">
    <source>
        <dbReference type="Proteomes" id="UP000190105"/>
    </source>
</evidence>
<evidence type="ECO:0000256" key="8">
    <source>
        <dbReference type="ARBA" id="ARBA00022840"/>
    </source>
</evidence>
<name>A0A1T4WYF0_9CLOT</name>
<sequence>MAHNMKVLNMNKNYQIALIGMPGSGKTTVGRRLSSILDVPFFDVDEFIRNKTKKTIDELFLKGEEYFRDIETDALREISKISPCVISTGGGAVTRYENMELLSKAIIIYLYRPLQNIIKDIDCSLRPLLKNNPDRVFELYNERKNLYEKYCNFKVINDKTIDNAVENIIEKVLKIL</sequence>